<dbReference type="AlphaFoldDB" id="A0A2A7MS43"/>
<dbReference type="Pfam" id="PF09360">
    <property type="entry name" value="zf-CDGSH"/>
    <property type="match status" value="1"/>
</dbReference>
<proteinExistence type="predicted"/>
<keyword evidence="4" id="KW-0411">Iron-sulfur</keyword>
<dbReference type="EMBL" id="BLKS01000001">
    <property type="protein sequence ID" value="GFG54016.1"/>
    <property type="molecule type" value="Genomic_DNA"/>
</dbReference>
<organism evidence="8 9">
    <name type="scientific">Mycolicibacterium agri</name>
    <name type="common">Mycobacterium agri</name>
    <dbReference type="NCBI Taxonomy" id="36811"/>
    <lineage>
        <taxon>Bacteria</taxon>
        <taxon>Bacillati</taxon>
        <taxon>Actinomycetota</taxon>
        <taxon>Actinomycetes</taxon>
        <taxon>Mycobacteriales</taxon>
        <taxon>Mycobacteriaceae</taxon>
        <taxon>Mycolicibacterium</taxon>
    </lineage>
</organism>
<evidence type="ECO:0000256" key="2">
    <source>
        <dbReference type="ARBA" id="ARBA00022723"/>
    </source>
</evidence>
<gene>
    <name evidence="8" type="ORF">CQY20_25410</name>
    <name evidence="7" type="ORF">MAGR_54570</name>
</gene>
<protein>
    <submittedName>
        <fullName evidence="8">Iron-binding protein</fullName>
    </submittedName>
</protein>
<dbReference type="OrthoDB" id="3855487at2"/>
<comment type="caution">
    <text evidence="8">The sequence shown here is derived from an EMBL/GenBank/DDBJ whole genome shotgun (WGS) entry which is preliminary data.</text>
</comment>
<feature type="domain" description="Iron-binding zinc finger CDGSH type" evidence="6">
    <location>
        <begin position="20"/>
        <end position="64"/>
    </location>
</feature>
<keyword evidence="2" id="KW-0479">Metal-binding</keyword>
<reference evidence="8 9" key="1">
    <citation type="submission" date="2017-10" db="EMBL/GenBank/DDBJ databases">
        <title>The new phylogeny of genus Mycobacterium.</title>
        <authorList>
            <person name="Tortoli E."/>
            <person name="Trovato A."/>
            <person name="Cirillo D.M."/>
        </authorList>
    </citation>
    <scope>NUCLEOTIDE SEQUENCE [LARGE SCALE GENOMIC DNA]</scope>
    <source>
        <strain evidence="8 9">CCUG37673</strain>
    </source>
</reference>
<evidence type="ECO:0000313" key="10">
    <source>
        <dbReference type="Proteomes" id="UP000465302"/>
    </source>
</evidence>
<dbReference type="InterPro" id="IPR018967">
    <property type="entry name" value="FeS-contain_CDGSH-typ"/>
</dbReference>
<dbReference type="GO" id="GO:0051537">
    <property type="term" value="F:2 iron, 2 sulfur cluster binding"/>
    <property type="evidence" value="ECO:0007669"/>
    <property type="project" value="UniProtKB-KW"/>
</dbReference>
<dbReference type="RefSeq" id="WP_097942839.1">
    <property type="nucleotide sequence ID" value="NZ_BLKS01000001.1"/>
</dbReference>
<dbReference type="InterPro" id="IPR042216">
    <property type="entry name" value="MitoNEET_CISD"/>
</dbReference>
<keyword evidence="9" id="KW-1185">Reference proteome</keyword>
<evidence type="ECO:0000313" key="7">
    <source>
        <dbReference type="EMBL" id="GFG54016.1"/>
    </source>
</evidence>
<evidence type="ECO:0000256" key="4">
    <source>
        <dbReference type="ARBA" id="ARBA00023014"/>
    </source>
</evidence>
<keyword evidence="3" id="KW-0408">Iron</keyword>
<feature type="compositionally biased region" description="Polar residues" evidence="5">
    <location>
        <begin position="65"/>
        <end position="81"/>
    </location>
</feature>
<dbReference type="Gene3D" id="3.40.5.90">
    <property type="entry name" value="CDGSH iron-sulfur domain, mitoNEET-type"/>
    <property type="match status" value="1"/>
</dbReference>
<reference evidence="7 10" key="2">
    <citation type="journal article" date="2019" name="Emerg. Microbes Infect.">
        <title>Comprehensive subspecies identification of 175 nontuberculous mycobacteria species based on 7547 genomic profiles.</title>
        <authorList>
            <person name="Matsumoto Y."/>
            <person name="Kinjo T."/>
            <person name="Motooka D."/>
            <person name="Nabeya D."/>
            <person name="Jung N."/>
            <person name="Uechi K."/>
            <person name="Horii T."/>
            <person name="Iida T."/>
            <person name="Fujita J."/>
            <person name="Nakamura S."/>
        </authorList>
    </citation>
    <scope>NUCLEOTIDE SEQUENCE [LARGE SCALE GENOMIC DNA]</scope>
    <source>
        <strain evidence="7 10">JCM 6377</strain>
    </source>
</reference>
<dbReference type="SMART" id="SM00704">
    <property type="entry name" value="ZnF_CDGSH"/>
    <property type="match status" value="1"/>
</dbReference>
<evidence type="ECO:0000313" key="8">
    <source>
        <dbReference type="EMBL" id="PEG34494.1"/>
    </source>
</evidence>
<dbReference type="EMBL" id="PDCP01000063">
    <property type="protein sequence ID" value="PEG34494.1"/>
    <property type="molecule type" value="Genomic_DNA"/>
</dbReference>
<reference evidence="7" key="3">
    <citation type="submission" date="2020-02" db="EMBL/GenBank/DDBJ databases">
        <authorList>
            <person name="Matsumoto Y."/>
            <person name="Motooka D."/>
            <person name="Nakamura S."/>
        </authorList>
    </citation>
    <scope>NUCLEOTIDE SEQUENCE</scope>
    <source>
        <strain evidence="7">JCM 6377</strain>
    </source>
</reference>
<evidence type="ECO:0000259" key="6">
    <source>
        <dbReference type="SMART" id="SM00704"/>
    </source>
</evidence>
<accession>A0A2A7MS43</accession>
<name>A0A2A7MS43_MYCAG</name>
<dbReference type="Proteomes" id="UP000220914">
    <property type="component" value="Unassembled WGS sequence"/>
</dbReference>
<sequence>MSEPEARTVRVVPSGPVMVQGRVRIEMPDGSVVESDRFMVAICACRRSKNYPLCDTSHRRRQRSAKPSDTPSEQSSGQRPA</sequence>
<evidence type="ECO:0000256" key="1">
    <source>
        <dbReference type="ARBA" id="ARBA00022714"/>
    </source>
</evidence>
<keyword evidence="1" id="KW-0001">2Fe-2S</keyword>
<dbReference type="GO" id="GO:0005737">
    <property type="term" value="C:cytoplasm"/>
    <property type="evidence" value="ECO:0007669"/>
    <property type="project" value="UniProtKB-ARBA"/>
</dbReference>
<feature type="region of interest" description="Disordered" evidence="5">
    <location>
        <begin position="53"/>
        <end position="81"/>
    </location>
</feature>
<evidence type="ECO:0000256" key="3">
    <source>
        <dbReference type="ARBA" id="ARBA00023004"/>
    </source>
</evidence>
<dbReference type="Proteomes" id="UP000465302">
    <property type="component" value="Unassembled WGS sequence"/>
</dbReference>
<dbReference type="GO" id="GO:0046872">
    <property type="term" value="F:metal ion binding"/>
    <property type="evidence" value="ECO:0007669"/>
    <property type="project" value="UniProtKB-KW"/>
</dbReference>
<evidence type="ECO:0000256" key="5">
    <source>
        <dbReference type="SAM" id="MobiDB-lite"/>
    </source>
</evidence>
<evidence type="ECO:0000313" key="9">
    <source>
        <dbReference type="Proteomes" id="UP000220914"/>
    </source>
</evidence>